<dbReference type="HAMAP" id="MF_00111">
    <property type="entry name" value="MurA"/>
    <property type="match status" value="1"/>
</dbReference>
<dbReference type="GO" id="GO:0019277">
    <property type="term" value="P:UDP-N-acetylgalactosamine biosynthetic process"/>
    <property type="evidence" value="ECO:0007669"/>
    <property type="project" value="InterPro"/>
</dbReference>
<evidence type="ECO:0000256" key="4">
    <source>
        <dbReference type="ARBA" id="ARBA00022618"/>
    </source>
</evidence>
<dbReference type="EC" id="2.5.1.7" evidence="12"/>
<keyword evidence="9 12" id="KW-0961">Cell wall biogenesis/degradation</keyword>
<accession>A0A318RZ88</accession>
<keyword evidence="3 12" id="KW-0963">Cytoplasm</keyword>
<feature type="binding site" evidence="12">
    <location>
        <begin position="125"/>
        <end position="129"/>
    </location>
    <ligand>
        <name>UDP-N-acetyl-alpha-D-glucosamine</name>
        <dbReference type="ChEBI" id="CHEBI:57705"/>
    </ligand>
</feature>
<reference evidence="14 15" key="1">
    <citation type="submission" date="2018-06" db="EMBL/GenBank/DDBJ databases">
        <title>Genomic Encyclopedia of Type Strains, Phase IV (KMG-IV): sequencing the most valuable type-strain genomes for metagenomic binning, comparative biology and taxonomic classification.</title>
        <authorList>
            <person name="Goeker M."/>
        </authorList>
    </citation>
    <scope>NUCLEOTIDE SEQUENCE [LARGE SCALE GENOMIC DNA]</scope>
    <source>
        <strain evidence="14 15">DSM 18048</strain>
    </source>
</reference>
<dbReference type="InterPro" id="IPR013792">
    <property type="entry name" value="RNA3'P_cycl/enolpyr_Trfase_a/b"/>
</dbReference>
<dbReference type="NCBIfam" id="TIGR01072">
    <property type="entry name" value="murA"/>
    <property type="match status" value="1"/>
</dbReference>
<name>A0A318RZ88_9DEIO</name>
<feature type="active site" description="Proton donor" evidence="12">
    <location>
        <position position="120"/>
    </location>
</feature>
<feature type="binding site" evidence="12">
    <location>
        <begin position="25"/>
        <end position="26"/>
    </location>
    <ligand>
        <name>phosphoenolpyruvate</name>
        <dbReference type="ChEBI" id="CHEBI:58702"/>
    </ligand>
</feature>
<keyword evidence="5 12" id="KW-0808">Transferase</keyword>
<keyword evidence="7 12" id="KW-0573">Peptidoglycan synthesis</keyword>
<evidence type="ECO:0000256" key="3">
    <source>
        <dbReference type="ARBA" id="ARBA00022490"/>
    </source>
</evidence>
<evidence type="ECO:0000256" key="8">
    <source>
        <dbReference type="ARBA" id="ARBA00023306"/>
    </source>
</evidence>
<dbReference type="GO" id="GO:0005737">
    <property type="term" value="C:cytoplasm"/>
    <property type="evidence" value="ECO:0007669"/>
    <property type="project" value="UniProtKB-SubCell"/>
</dbReference>
<evidence type="ECO:0000256" key="6">
    <source>
        <dbReference type="ARBA" id="ARBA00022960"/>
    </source>
</evidence>
<evidence type="ECO:0000259" key="13">
    <source>
        <dbReference type="Pfam" id="PF00275"/>
    </source>
</evidence>
<organism evidence="14 15">
    <name type="scientific">Deinococcus yavapaiensis KR-236</name>
    <dbReference type="NCBI Taxonomy" id="694435"/>
    <lineage>
        <taxon>Bacteria</taxon>
        <taxon>Thermotogati</taxon>
        <taxon>Deinococcota</taxon>
        <taxon>Deinococci</taxon>
        <taxon>Deinococcales</taxon>
        <taxon>Deinococcaceae</taxon>
        <taxon>Deinococcus</taxon>
    </lineage>
</organism>
<dbReference type="RefSeq" id="WP_110888771.1">
    <property type="nucleotide sequence ID" value="NZ_QJSX01000025.1"/>
</dbReference>
<dbReference type="GO" id="GO:0051301">
    <property type="term" value="P:cell division"/>
    <property type="evidence" value="ECO:0007669"/>
    <property type="project" value="UniProtKB-KW"/>
</dbReference>
<dbReference type="InterPro" id="IPR005750">
    <property type="entry name" value="UDP_GlcNAc_COvinyl_MurA"/>
</dbReference>
<feature type="modified residue" description="2-(S-cysteinyl)pyruvic acid O-phosphothioketal" evidence="12">
    <location>
        <position position="120"/>
    </location>
</feature>
<evidence type="ECO:0000256" key="1">
    <source>
        <dbReference type="ARBA" id="ARBA00004496"/>
    </source>
</evidence>
<dbReference type="UniPathway" id="UPA00219"/>
<feature type="binding site" evidence="12">
    <location>
        <position position="96"/>
    </location>
    <ligand>
        <name>UDP-N-acetyl-alpha-D-glucosamine</name>
        <dbReference type="ChEBI" id="CHEBI:57705"/>
    </ligand>
</feature>
<keyword evidence="15" id="KW-1185">Reference proteome</keyword>
<dbReference type="NCBIfam" id="NF006873">
    <property type="entry name" value="PRK09369.1"/>
    <property type="match status" value="1"/>
</dbReference>
<evidence type="ECO:0000256" key="7">
    <source>
        <dbReference type="ARBA" id="ARBA00022984"/>
    </source>
</evidence>
<comment type="caution">
    <text evidence="12">Lacks conserved residue(s) required for the propagation of feature annotation.</text>
</comment>
<dbReference type="InterPro" id="IPR050068">
    <property type="entry name" value="MurA_subfamily"/>
</dbReference>
<dbReference type="PANTHER" id="PTHR43783:SF1">
    <property type="entry name" value="UDP-N-ACETYLGLUCOSAMINE 1-CARBOXYVINYLTRANSFERASE"/>
    <property type="match status" value="1"/>
</dbReference>
<dbReference type="OrthoDB" id="9803760at2"/>
<evidence type="ECO:0000256" key="10">
    <source>
        <dbReference type="ARBA" id="ARBA00038367"/>
    </source>
</evidence>
<keyword evidence="6 12" id="KW-0133">Cell shape</keyword>
<gene>
    <name evidence="12" type="primary">murA</name>
    <name evidence="14" type="ORF">DES52_12530</name>
</gene>
<dbReference type="PANTHER" id="PTHR43783">
    <property type="entry name" value="UDP-N-ACETYLGLUCOSAMINE 1-CARBOXYVINYLTRANSFERASE"/>
    <property type="match status" value="1"/>
</dbReference>
<dbReference type="GO" id="GO:0009252">
    <property type="term" value="P:peptidoglycan biosynthetic process"/>
    <property type="evidence" value="ECO:0007669"/>
    <property type="project" value="UniProtKB-UniRule"/>
</dbReference>
<dbReference type="EMBL" id="QJSX01000025">
    <property type="protein sequence ID" value="PYE49013.1"/>
    <property type="molecule type" value="Genomic_DNA"/>
</dbReference>
<evidence type="ECO:0000313" key="14">
    <source>
        <dbReference type="EMBL" id="PYE49013.1"/>
    </source>
</evidence>
<dbReference type="GO" id="GO:0008760">
    <property type="term" value="F:UDP-N-acetylglucosamine 1-carboxyvinyltransferase activity"/>
    <property type="evidence" value="ECO:0007669"/>
    <property type="project" value="UniProtKB-UniRule"/>
</dbReference>
<dbReference type="Gene3D" id="3.65.10.10">
    <property type="entry name" value="Enolpyruvate transferase domain"/>
    <property type="match status" value="2"/>
</dbReference>
<dbReference type="InterPro" id="IPR036968">
    <property type="entry name" value="Enolpyruvate_Tfrase_sf"/>
</dbReference>
<sequence length="428" mass="45244">MSQHTSVTIYGGTPLQGEWSVQPSKNAALPIIVASLLTPEPVTLHGVPQLSDVYTLLRIMSGLGTRFAWTGPHSLTMHTPTLTSIETPHELVAKLRASITLLGALLSRSREAKVGLPGGCTFSLRPVDQHLKSLRAIGADVREEGGVFLASRPKTLTGSYLFEMPTVGGTQNAILAAVLGEGEVTLENASADTDVVDMVNFLNSLGADITGAGTPTIIVRGVSALRGGEYRVIPDRLDAGTWMIAATATRGHVTLSGVRAKHLRAVSAKLREIGADVIEHDETTLTVDARQRLLRPVSVTATEYPGFPTDLQPIMGALLATVPGTSVLTDRIYARTTHVAELIRMGANIEVPGQTMIVQGGKLHGAHVTAADIRSGAALVVAGLAAEGETIIEGVAYLQRGYEDLLPKMRRLGARVDFTNVALPAAMD</sequence>
<dbReference type="Pfam" id="PF00275">
    <property type="entry name" value="EPSP_synthase"/>
    <property type="match status" value="1"/>
</dbReference>
<dbReference type="InterPro" id="IPR001986">
    <property type="entry name" value="Enolpyruvate_Tfrase_dom"/>
</dbReference>
<feature type="domain" description="Enolpyruvate transferase" evidence="13">
    <location>
        <begin position="10"/>
        <end position="409"/>
    </location>
</feature>
<comment type="subcellular location">
    <subcellularLocation>
        <location evidence="1 12">Cytoplasm</location>
    </subcellularLocation>
</comment>
<comment type="function">
    <text evidence="12">Cell wall formation. Adds enolpyruvyl to UDP-N-acetylglucosamine.</text>
</comment>
<comment type="catalytic activity">
    <reaction evidence="11 12">
        <text>phosphoenolpyruvate + UDP-N-acetyl-alpha-D-glucosamine = UDP-N-acetyl-3-O-(1-carboxyvinyl)-alpha-D-glucosamine + phosphate</text>
        <dbReference type="Rhea" id="RHEA:18681"/>
        <dbReference type="ChEBI" id="CHEBI:43474"/>
        <dbReference type="ChEBI" id="CHEBI:57705"/>
        <dbReference type="ChEBI" id="CHEBI:58702"/>
        <dbReference type="ChEBI" id="CHEBI:68483"/>
        <dbReference type="EC" id="2.5.1.7"/>
    </reaction>
</comment>
<dbReference type="CDD" id="cd01555">
    <property type="entry name" value="UdpNAET"/>
    <property type="match status" value="1"/>
</dbReference>
<comment type="caution">
    <text evidence="14">The sequence shown here is derived from an EMBL/GenBank/DDBJ whole genome shotgun (WGS) entry which is preliminary data.</text>
</comment>
<feature type="binding site" evidence="12">
    <location>
        <position position="310"/>
    </location>
    <ligand>
        <name>UDP-N-acetyl-alpha-D-glucosamine</name>
        <dbReference type="ChEBI" id="CHEBI:57705"/>
    </ligand>
</feature>
<dbReference type="GO" id="GO:0008360">
    <property type="term" value="P:regulation of cell shape"/>
    <property type="evidence" value="ECO:0007669"/>
    <property type="project" value="UniProtKB-KW"/>
</dbReference>
<keyword evidence="8 12" id="KW-0131">Cell cycle</keyword>
<evidence type="ECO:0000256" key="11">
    <source>
        <dbReference type="ARBA" id="ARBA00047527"/>
    </source>
</evidence>
<evidence type="ECO:0000256" key="5">
    <source>
        <dbReference type="ARBA" id="ARBA00022679"/>
    </source>
</evidence>
<feature type="binding site" evidence="12">
    <location>
        <position position="332"/>
    </location>
    <ligand>
        <name>UDP-N-acetyl-alpha-D-glucosamine</name>
        <dbReference type="ChEBI" id="CHEBI:57705"/>
    </ligand>
</feature>
<protein>
    <recommendedName>
        <fullName evidence="12">UDP-N-acetylglucosamine 1-carboxyvinyltransferase</fullName>
        <ecNumber evidence="12">2.5.1.7</ecNumber>
    </recommendedName>
    <alternativeName>
        <fullName evidence="12">Enoylpyruvate transferase</fullName>
    </alternativeName>
    <alternativeName>
        <fullName evidence="12">UDP-N-acetylglucosamine enolpyruvyl transferase</fullName>
        <shortName evidence="12">EPT</shortName>
    </alternativeName>
</protein>
<evidence type="ECO:0000256" key="12">
    <source>
        <dbReference type="HAMAP-Rule" id="MF_00111"/>
    </source>
</evidence>
<comment type="pathway">
    <text evidence="2 12">Cell wall biogenesis; peptidoglycan biosynthesis.</text>
</comment>
<evidence type="ECO:0000256" key="2">
    <source>
        <dbReference type="ARBA" id="ARBA00004752"/>
    </source>
</evidence>
<proteinExistence type="inferred from homology"/>
<keyword evidence="12" id="KW-0670">Pyruvate</keyword>
<evidence type="ECO:0000256" key="9">
    <source>
        <dbReference type="ARBA" id="ARBA00023316"/>
    </source>
</evidence>
<comment type="similarity">
    <text evidence="10 12">Belongs to the EPSP synthase family. MurA subfamily.</text>
</comment>
<evidence type="ECO:0000313" key="15">
    <source>
        <dbReference type="Proteomes" id="UP000248326"/>
    </source>
</evidence>
<dbReference type="GO" id="GO:0071555">
    <property type="term" value="P:cell wall organization"/>
    <property type="evidence" value="ECO:0007669"/>
    <property type="project" value="UniProtKB-KW"/>
</dbReference>
<dbReference type="AlphaFoldDB" id="A0A318RZ88"/>
<dbReference type="SUPFAM" id="SSF55205">
    <property type="entry name" value="EPT/RTPC-like"/>
    <property type="match status" value="1"/>
</dbReference>
<keyword evidence="4 12" id="KW-0132">Cell division</keyword>
<dbReference type="Proteomes" id="UP000248326">
    <property type="component" value="Unassembled WGS sequence"/>
</dbReference>